<protein>
    <submittedName>
        <fullName evidence="1">GatB/YqeY domain-containing protein</fullName>
    </submittedName>
</protein>
<organism evidence="1 2">
    <name type="scientific">Fulvivirga marina</name>
    <dbReference type="NCBI Taxonomy" id="2494733"/>
    <lineage>
        <taxon>Bacteria</taxon>
        <taxon>Pseudomonadati</taxon>
        <taxon>Bacteroidota</taxon>
        <taxon>Cytophagia</taxon>
        <taxon>Cytophagales</taxon>
        <taxon>Fulvivirgaceae</taxon>
        <taxon>Fulvivirga</taxon>
    </lineage>
</organism>
<reference evidence="1" key="1">
    <citation type="submission" date="2021-01" db="EMBL/GenBank/DDBJ databases">
        <title>Fulvivirga kasyanovii gen. nov., sp nov., a novel member of the phylum Bacteroidetes isolated from seawater in a mussel farm.</title>
        <authorList>
            <person name="Zhao L.-H."/>
            <person name="Wang Z.-J."/>
        </authorList>
    </citation>
    <scope>NUCLEOTIDE SEQUENCE</scope>
    <source>
        <strain evidence="1">29W222</strain>
    </source>
</reference>
<dbReference type="InterPro" id="IPR019004">
    <property type="entry name" value="YqeY/Aim41"/>
</dbReference>
<accession>A0A937KEG6</accession>
<dbReference type="PANTHER" id="PTHR28055:SF1">
    <property type="entry name" value="ALTERED INHERITANCE OF MITOCHONDRIA PROTEIN 41, MITOCHONDRIAL"/>
    <property type="match status" value="1"/>
</dbReference>
<dbReference type="Pfam" id="PF09424">
    <property type="entry name" value="YqeY"/>
    <property type="match status" value="1"/>
</dbReference>
<dbReference type="AlphaFoldDB" id="A0A937KEG6"/>
<dbReference type="EMBL" id="JAEUGD010000067">
    <property type="protein sequence ID" value="MBL6449732.1"/>
    <property type="molecule type" value="Genomic_DNA"/>
</dbReference>
<dbReference type="Gene3D" id="1.10.1510.10">
    <property type="entry name" value="Uncharacterised protein YqeY/AIM41 PF09424, N-terminal domain"/>
    <property type="match status" value="1"/>
</dbReference>
<dbReference type="InterPro" id="IPR023168">
    <property type="entry name" value="GatB_Yqey_C_2"/>
</dbReference>
<dbReference type="SUPFAM" id="SSF89095">
    <property type="entry name" value="GatB/YqeY motif"/>
    <property type="match status" value="1"/>
</dbReference>
<dbReference type="InterPro" id="IPR003789">
    <property type="entry name" value="Asn/Gln_tRNA_amidoTrase-B-like"/>
</dbReference>
<keyword evidence="2" id="KW-1185">Reference proteome</keyword>
<gene>
    <name evidence="1" type="ORF">JMN32_25705</name>
</gene>
<evidence type="ECO:0000313" key="2">
    <source>
        <dbReference type="Proteomes" id="UP000614216"/>
    </source>
</evidence>
<dbReference type="GO" id="GO:0016884">
    <property type="term" value="F:carbon-nitrogen ligase activity, with glutamine as amido-N-donor"/>
    <property type="evidence" value="ECO:0007669"/>
    <property type="project" value="InterPro"/>
</dbReference>
<dbReference type="PANTHER" id="PTHR28055">
    <property type="entry name" value="ALTERED INHERITANCE OF MITOCHONDRIA PROTEIN 41, MITOCHONDRIAL"/>
    <property type="match status" value="1"/>
</dbReference>
<dbReference type="InterPro" id="IPR042184">
    <property type="entry name" value="YqeY/Aim41_N"/>
</dbReference>
<comment type="caution">
    <text evidence="1">The sequence shown here is derived from an EMBL/GenBank/DDBJ whole genome shotgun (WGS) entry which is preliminary data.</text>
</comment>
<proteinExistence type="predicted"/>
<evidence type="ECO:0000313" key="1">
    <source>
        <dbReference type="EMBL" id="MBL6449732.1"/>
    </source>
</evidence>
<dbReference type="RefSeq" id="WP_202859276.1">
    <property type="nucleotide sequence ID" value="NZ_JAEUGD010000067.1"/>
</dbReference>
<name>A0A937KEG6_9BACT</name>
<dbReference type="Gene3D" id="1.10.10.410">
    <property type="match status" value="1"/>
</dbReference>
<sequence length="150" mass="16439">MGLKETIDQEIKKAMLAKKKDELTALRSIKSAILLAETEKSVGSSLAEDAELKLLTKAAKQRKDSADLYKKEGRGDLAEKELFELEVINRFLPKQLSEDEIKNELVKIIDTVQASGPQDMGKVMGVATKELAGKADGKVISGIVKELLNK</sequence>
<dbReference type="Proteomes" id="UP000614216">
    <property type="component" value="Unassembled WGS sequence"/>
</dbReference>